<comment type="caution">
    <text evidence="4">The sequence shown here is derived from an EMBL/GenBank/DDBJ whole genome shotgun (WGS) entry which is preliminary data.</text>
</comment>
<evidence type="ECO:0000259" key="3">
    <source>
        <dbReference type="Pfam" id="PF03816"/>
    </source>
</evidence>
<keyword evidence="5" id="KW-1185">Reference proteome</keyword>
<gene>
    <name evidence="4" type="ORF">ACFFNY_03710</name>
</gene>
<feature type="region of interest" description="Disordered" evidence="2">
    <location>
        <begin position="61"/>
        <end position="88"/>
    </location>
</feature>
<accession>A0ABV5VQV9</accession>
<reference evidence="4 5" key="1">
    <citation type="submission" date="2024-09" db="EMBL/GenBank/DDBJ databases">
        <authorList>
            <person name="Sun Q."/>
            <person name="Mori K."/>
        </authorList>
    </citation>
    <scope>NUCLEOTIDE SEQUENCE [LARGE SCALE GENOMIC DNA]</scope>
    <source>
        <strain evidence="4 5">JCM 12520</strain>
    </source>
</reference>
<dbReference type="PANTHER" id="PTHR33392:SF6">
    <property type="entry name" value="POLYISOPRENYL-TEICHOIC ACID--PEPTIDOGLYCAN TEICHOIC ACID TRANSFERASE TAGU"/>
    <property type="match status" value="1"/>
</dbReference>
<sequence>MKRTKLYICCGGVLAVLLSASWIYDSFAPSRHFRTAQLPVLATPLSQPDRTGETPAKAVFLSGASGESIEGNGKGQSSDRSETMTSSPIQENAADLANASNLAAASHEPQRQSSGFNLLVLGLDNKEAGAGRSDSIMVVHVDPQKKTVNIVSVPRDTRVTLQGIGLTKVNHAYFLGELRGGGKEGTQAAIGAVSSLFDIPIHYYIKTDLQGFVAIIDEIGGVDLELTRDMLLSGSGTTLPAGSNHLDGKLALQFVRERYSLSGGDFDRQSDQAALLKAVTGKLLSGEKLKTLPGLVRKVLNDYVDTNLTAADIVSLALLFKNTDGGIRHFTLPGKPVIEEDPLVGSKLWYWSADAREVDNIAREYLR</sequence>
<dbReference type="RefSeq" id="WP_344904686.1">
    <property type="nucleotide sequence ID" value="NZ_BAAAYO010000002.1"/>
</dbReference>
<proteinExistence type="inferred from homology"/>
<evidence type="ECO:0000313" key="4">
    <source>
        <dbReference type="EMBL" id="MFB9750670.1"/>
    </source>
</evidence>
<dbReference type="Gene3D" id="3.40.630.190">
    <property type="entry name" value="LCP protein"/>
    <property type="match status" value="1"/>
</dbReference>
<evidence type="ECO:0000313" key="5">
    <source>
        <dbReference type="Proteomes" id="UP001589619"/>
    </source>
</evidence>
<dbReference type="Proteomes" id="UP001589619">
    <property type="component" value="Unassembled WGS sequence"/>
</dbReference>
<name>A0ABV5VQV9_9BACL</name>
<protein>
    <submittedName>
        <fullName evidence="4">LCP family protein</fullName>
    </submittedName>
</protein>
<dbReference type="InterPro" id="IPR004474">
    <property type="entry name" value="LytR_CpsA_psr"/>
</dbReference>
<evidence type="ECO:0000256" key="2">
    <source>
        <dbReference type="SAM" id="MobiDB-lite"/>
    </source>
</evidence>
<dbReference type="PANTHER" id="PTHR33392">
    <property type="entry name" value="POLYISOPRENYL-TEICHOIC ACID--PEPTIDOGLYCAN TEICHOIC ACID TRANSFERASE TAGU"/>
    <property type="match status" value="1"/>
</dbReference>
<dbReference type="InterPro" id="IPR050922">
    <property type="entry name" value="LytR/CpsA/Psr_CW_biosynth"/>
</dbReference>
<dbReference type="NCBIfam" id="TIGR00350">
    <property type="entry name" value="lytR_cpsA_psr"/>
    <property type="match status" value="1"/>
</dbReference>
<organism evidence="4 5">
    <name type="scientific">Paenibacillus hodogayensis</name>
    <dbReference type="NCBI Taxonomy" id="279208"/>
    <lineage>
        <taxon>Bacteria</taxon>
        <taxon>Bacillati</taxon>
        <taxon>Bacillota</taxon>
        <taxon>Bacilli</taxon>
        <taxon>Bacillales</taxon>
        <taxon>Paenibacillaceae</taxon>
        <taxon>Paenibacillus</taxon>
    </lineage>
</organism>
<dbReference type="Pfam" id="PF03816">
    <property type="entry name" value="LytR_cpsA_psr"/>
    <property type="match status" value="1"/>
</dbReference>
<dbReference type="EMBL" id="JBHMAG010000004">
    <property type="protein sequence ID" value="MFB9750670.1"/>
    <property type="molecule type" value="Genomic_DNA"/>
</dbReference>
<feature type="domain" description="Cell envelope-related transcriptional attenuator" evidence="3">
    <location>
        <begin position="132"/>
        <end position="283"/>
    </location>
</feature>
<evidence type="ECO:0000256" key="1">
    <source>
        <dbReference type="ARBA" id="ARBA00006068"/>
    </source>
</evidence>
<comment type="similarity">
    <text evidence="1">Belongs to the LytR/CpsA/Psr (LCP) family.</text>
</comment>